<dbReference type="Proteomes" id="UP001237642">
    <property type="component" value="Unassembled WGS sequence"/>
</dbReference>
<keyword evidence="3" id="KW-1185">Reference proteome</keyword>
<evidence type="ECO:0000256" key="1">
    <source>
        <dbReference type="SAM" id="MobiDB-lite"/>
    </source>
</evidence>
<dbReference type="AlphaFoldDB" id="A0AAD8J9Z4"/>
<protein>
    <submittedName>
        <fullName evidence="2">Uncharacterized protein</fullName>
    </submittedName>
</protein>
<feature type="region of interest" description="Disordered" evidence="1">
    <location>
        <begin position="35"/>
        <end position="77"/>
    </location>
</feature>
<name>A0AAD8J9Z4_9APIA</name>
<evidence type="ECO:0000313" key="2">
    <source>
        <dbReference type="EMBL" id="KAK1399891.1"/>
    </source>
</evidence>
<organism evidence="2 3">
    <name type="scientific">Heracleum sosnowskyi</name>
    <dbReference type="NCBI Taxonomy" id="360622"/>
    <lineage>
        <taxon>Eukaryota</taxon>
        <taxon>Viridiplantae</taxon>
        <taxon>Streptophyta</taxon>
        <taxon>Embryophyta</taxon>
        <taxon>Tracheophyta</taxon>
        <taxon>Spermatophyta</taxon>
        <taxon>Magnoliopsida</taxon>
        <taxon>eudicotyledons</taxon>
        <taxon>Gunneridae</taxon>
        <taxon>Pentapetalae</taxon>
        <taxon>asterids</taxon>
        <taxon>campanulids</taxon>
        <taxon>Apiales</taxon>
        <taxon>Apiaceae</taxon>
        <taxon>Apioideae</taxon>
        <taxon>apioid superclade</taxon>
        <taxon>Tordylieae</taxon>
        <taxon>Tordyliinae</taxon>
        <taxon>Heracleum</taxon>
    </lineage>
</organism>
<gene>
    <name evidence="2" type="ORF">POM88_009754</name>
</gene>
<evidence type="ECO:0000313" key="3">
    <source>
        <dbReference type="Proteomes" id="UP001237642"/>
    </source>
</evidence>
<reference evidence="2" key="1">
    <citation type="submission" date="2023-02" db="EMBL/GenBank/DDBJ databases">
        <title>Genome of toxic invasive species Heracleum sosnowskyi carries increased number of genes despite the absence of recent whole-genome duplications.</title>
        <authorList>
            <person name="Schelkunov M."/>
            <person name="Shtratnikova V."/>
            <person name="Makarenko M."/>
            <person name="Klepikova A."/>
            <person name="Omelchenko D."/>
            <person name="Novikova G."/>
            <person name="Obukhova E."/>
            <person name="Bogdanov V."/>
            <person name="Penin A."/>
            <person name="Logacheva M."/>
        </authorList>
    </citation>
    <scope>NUCLEOTIDE SEQUENCE</scope>
    <source>
        <strain evidence="2">Hsosn_3</strain>
        <tissue evidence="2">Leaf</tissue>
    </source>
</reference>
<reference evidence="2" key="2">
    <citation type="submission" date="2023-05" db="EMBL/GenBank/DDBJ databases">
        <authorList>
            <person name="Schelkunov M.I."/>
        </authorList>
    </citation>
    <scope>NUCLEOTIDE SEQUENCE</scope>
    <source>
        <strain evidence="2">Hsosn_3</strain>
        <tissue evidence="2">Leaf</tissue>
    </source>
</reference>
<feature type="compositionally biased region" description="Basic and acidic residues" evidence="1">
    <location>
        <begin position="35"/>
        <end position="61"/>
    </location>
</feature>
<comment type="caution">
    <text evidence="2">The sequence shown here is derived from an EMBL/GenBank/DDBJ whole genome shotgun (WGS) entry which is preliminary data.</text>
</comment>
<sequence>MARAEDQQERMKYEEEMMRLGPELAAILEQLHATRETAKERQKNLEKSIREEARRLKHDGGGDVDQGRSGISDREEDNGWLEGQRQFLDLESLAFKQGALLMANRKCDLPLGSYRNHNKGLGI</sequence>
<accession>A0AAD8J9Z4</accession>
<dbReference type="EMBL" id="JAUIZM010000002">
    <property type="protein sequence ID" value="KAK1399891.1"/>
    <property type="molecule type" value="Genomic_DNA"/>
</dbReference>
<proteinExistence type="predicted"/>